<evidence type="ECO:0000313" key="8">
    <source>
        <dbReference type="Ensembl" id="ENSPKIP00000037698.1"/>
    </source>
</evidence>
<dbReference type="Pfam" id="PF00084">
    <property type="entry name" value="Sushi"/>
    <property type="match status" value="5"/>
</dbReference>
<sequence>MPFFISFSAFHLFFIVSLCIYFTGVAAQKGCPARKIPELQNAENRSDLKDQYIHAESVRFACNTGFVGFFRVTCRDGVWSKSGRCQAKQCGHPGDTLNGDFTLIVGDDFVFGSSVQYTCRKGYTMASRISHRTCLLIGWDNIVPFCEVVKCEPLNPSEQLDVSGNFEAPQYSDVVEFECNSPAEKLNGPRQIYCTDTGDWSGQIPTCQEITCTRPEIPNSIPDGKNNVYKKDDIIRFQCVENYNAVGSGIARCSRDGWTMSVRCEEFTCKVPDGQFLNFTSFHATEYKVGEKVNYVCLEKYKKREPFATCTLNNWRPQTMCEEIICKRIPNSYYARHIHAGWSPYNWPHRITYGQYNYYCNKGFKETQPTATCTAHGWAPENPCEAKCDIPNLSNGYMVLTKDESAISYTCVERYKPKTEGWWDYITCTNGKWSDTPQCIANNSCRALPVVYNTTHKNEYSVGAKVEIQCYLGKISKCIDVKLECTENCTRSNDERKGSMDEDGGTCEAECQTDYSATCRDGEWTFPPCSDKVKDSPCDMVQDGQLENEELKKSIAKQIK</sequence>
<evidence type="ECO:0000256" key="5">
    <source>
        <dbReference type="PROSITE-ProRule" id="PRU00302"/>
    </source>
</evidence>
<dbReference type="GeneTree" id="ENSGT00940000154967"/>
<feature type="chain" id="PRO_5017213586" evidence="6">
    <location>
        <begin position="28"/>
        <end position="560"/>
    </location>
</feature>
<evidence type="ECO:0000256" key="4">
    <source>
        <dbReference type="ARBA" id="ARBA00023157"/>
    </source>
</evidence>
<feature type="domain" description="Sushi" evidence="7">
    <location>
        <begin position="386"/>
        <end position="441"/>
    </location>
</feature>
<organism evidence="8 9">
    <name type="scientific">Paramormyrops kingsleyae</name>
    <dbReference type="NCBI Taxonomy" id="1676925"/>
    <lineage>
        <taxon>Eukaryota</taxon>
        <taxon>Metazoa</taxon>
        <taxon>Chordata</taxon>
        <taxon>Craniata</taxon>
        <taxon>Vertebrata</taxon>
        <taxon>Euteleostomi</taxon>
        <taxon>Actinopterygii</taxon>
        <taxon>Neopterygii</taxon>
        <taxon>Teleostei</taxon>
        <taxon>Osteoglossocephala</taxon>
        <taxon>Osteoglossomorpha</taxon>
        <taxon>Osteoglossiformes</taxon>
        <taxon>Mormyridae</taxon>
        <taxon>Paramormyrops</taxon>
    </lineage>
</organism>
<feature type="domain" description="Sushi" evidence="7">
    <location>
        <begin position="149"/>
        <end position="209"/>
    </location>
</feature>
<reference evidence="8" key="2">
    <citation type="submission" date="2025-09" db="UniProtKB">
        <authorList>
            <consortium name="Ensembl"/>
        </authorList>
    </citation>
    <scope>IDENTIFICATION</scope>
</reference>
<evidence type="ECO:0000259" key="7">
    <source>
        <dbReference type="PROSITE" id="PS50923"/>
    </source>
</evidence>
<evidence type="ECO:0000256" key="6">
    <source>
        <dbReference type="SAM" id="SignalP"/>
    </source>
</evidence>
<keyword evidence="9" id="KW-1185">Reference proteome</keyword>
<dbReference type="Proteomes" id="UP000261540">
    <property type="component" value="Unplaced"/>
</dbReference>
<comment type="subcellular location">
    <subcellularLocation>
        <location evidence="1">Virion</location>
    </subcellularLocation>
</comment>
<dbReference type="PROSITE" id="PS50923">
    <property type="entry name" value="SUSHI"/>
    <property type="match status" value="6"/>
</dbReference>
<dbReference type="Gene3D" id="2.10.70.10">
    <property type="entry name" value="Complement Module, domain 1"/>
    <property type="match status" value="6"/>
</dbReference>
<keyword evidence="4 5" id="KW-1015">Disulfide bond</keyword>
<feature type="domain" description="Sushi" evidence="7">
    <location>
        <begin position="267"/>
        <end position="323"/>
    </location>
</feature>
<dbReference type="SUPFAM" id="SSF57535">
    <property type="entry name" value="Complement control module/SCR domain"/>
    <property type="match status" value="6"/>
</dbReference>
<dbReference type="AlphaFoldDB" id="A0A3B3T5G9"/>
<dbReference type="SMART" id="SM00032">
    <property type="entry name" value="CCP"/>
    <property type="match status" value="8"/>
</dbReference>
<proteinExistence type="predicted"/>
<dbReference type="STRING" id="1676925.ENSPKIP00000037698"/>
<comment type="caution">
    <text evidence="5">Lacks conserved residue(s) required for the propagation of feature annotation.</text>
</comment>
<feature type="domain" description="Sushi" evidence="7">
    <location>
        <begin position="210"/>
        <end position="266"/>
    </location>
</feature>
<protein>
    <submittedName>
        <fullName evidence="8">Complement factor H-like</fullName>
    </submittedName>
</protein>
<reference evidence="8" key="1">
    <citation type="submission" date="2025-08" db="UniProtKB">
        <authorList>
            <consortium name="Ensembl"/>
        </authorList>
    </citation>
    <scope>IDENTIFICATION</scope>
</reference>
<dbReference type="InterPro" id="IPR051503">
    <property type="entry name" value="ComplSys_Reg/VirEntry_Med"/>
</dbReference>
<evidence type="ECO:0000313" key="9">
    <source>
        <dbReference type="Proteomes" id="UP000261540"/>
    </source>
</evidence>
<evidence type="ECO:0000256" key="2">
    <source>
        <dbReference type="ARBA" id="ARBA00022659"/>
    </source>
</evidence>
<dbReference type="OrthoDB" id="10051774at2759"/>
<accession>A0A3B3T5G9</accession>
<evidence type="ECO:0000256" key="3">
    <source>
        <dbReference type="ARBA" id="ARBA00022729"/>
    </source>
</evidence>
<dbReference type="InterPro" id="IPR000436">
    <property type="entry name" value="Sushi_SCR_CCP_dom"/>
</dbReference>
<feature type="domain" description="Sushi" evidence="7">
    <location>
        <begin position="29"/>
        <end position="87"/>
    </location>
</feature>
<dbReference type="PANTHER" id="PTHR45785">
    <property type="entry name" value="COMPLEMENT FACTOR H-RELATED"/>
    <property type="match status" value="1"/>
</dbReference>
<feature type="disulfide bond" evidence="5">
    <location>
        <begin position="119"/>
        <end position="146"/>
    </location>
</feature>
<name>A0A3B3T5G9_9TELE</name>
<keyword evidence="2 5" id="KW-0768">Sushi</keyword>
<dbReference type="Ensembl" id="ENSPKIT00000018672.1">
    <property type="protein sequence ID" value="ENSPKIP00000037698.1"/>
    <property type="gene ID" value="ENSPKIG00000015778.1"/>
</dbReference>
<feature type="domain" description="Sushi" evidence="7">
    <location>
        <begin position="88"/>
        <end position="148"/>
    </location>
</feature>
<feature type="signal peptide" evidence="6">
    <location>
        <begin position="1"/>
        <end position="27"/>
    </location>
</feature>
<feature type="disulfide bond" evidence="5">
    <location>
        <begin position="151"/>
        <end position="194"/>
    </location>
</feature>
<dbReference type="CDD" id="cd00033">
    <property type="entry name" value="CCP"/>
    <property type="match status" value="3"/>
</dbReference>
<dbReference type="KEGG" id="pki:111834911"/>
<keyword evidence="3 6" id="KW-0732">Signal</keyword>
<dbReference type="InterPro" id="IPR035976">
    <property type="entry name" value="Sushi/SCR/CCP_sf"/>
</dbReference>
<dbReference type="PANTHER" id="PTHR45785:SF2">
    <property type="entry name" value="COMPLEMENT FACTOR H-RELATED"/>
    <property type="match status" value="1"/>
</dbReference>
<evidence type="ECO:0000256" key="1">
    <source>
        <dbReference type="ARBA" id="ARBA00004328"/>
    </source>
</evidence>
<feature type="disulfide bond" evidence="5">
    <location>
        <begin position="31"/>
        <end position="74"/>
    </location>
</feature>